<protein>
    <submittedName>
        <fullName evidence="1">Uncharacterized protein</fullName>
    </submittedName>
</protein>
<evidence type="ECO:0000313" key="1">
    <source>
        <dbReference type="EMBL" id="KAG5530326.1"/>
    </source>
</evidence>
<gene>
    <name evidence="1" type="ORF">RHGRI_025311</name>
</gene>
<keyword evidence="2" id="KW-1185">Reference proteome</keyword>
<reference evidence="1" key="1">
    <citation type="submission" date="2020-08" db="EMBL/GenBank/DDBJ databases">
        <title>Plant Genome Project.</title>
        <authorList>
            <person name="Zhang R.-G."/>
        </authorList>
    </citation>
    <scope>NUCLEOTIDE SEQUENCE</scope>
    <source>
        <strain evidence="1">WSP0</strain>
        <tissue evidence="1">Leaf</tissue>
    </source>
</reference>
<proteinExistence type="predicted"/>
<sequence>MRRLMSDRFLQTNHGQMLYQEYRRKLESKQLFQGNFDSQYNSYIDANTNYLRNMSKDLLSKPSSID</sequence>
<name>A0AAV6INR8_9ERIC</name>
<evidence type="ECO:0000313" key="2">
    <source>
        <dbReference type="Proteomes" id="UP000823749"/>
    </source>
</evidence>
<dbReference type="EMBL" id="JACTNZ010000009">
    <property type="protein sequence ID" value="KAG5530326.1"/>
    <property type="molecule type" value="Genomic_DNA"/>
</dbReference>
<dbReference type="Proteomes" id="UP000823749">
    <property type="component" value="Chromosome 9"/>
</dbReference>
<organism evidence="1 2">
    <name type="scientific">Rhododendron griersonianum</name>
    <dbReference type="NCBI Taxonomy" id="479676"/>
    <lineage>
        <taxon>Eukaryota</taxon>
        <taxon>Viridiplantae</taxon>
        <taxon>Streptophyta</taxon>
        <taxon>Embryophyta</taxon>
        <taxon>Tracheophyta</taxon>
        <taxon>Spermatophyta</taxon>
        <taxon>Magnoliopsida</taxon>
        <taxon>eudicotyledons</taxon>
        <taxon>Gunneridae</taxon>
        <taxon>Pentapetalae</taxon>
        <taxon>asterids</taxon>
        <taxon>Ericales</taxon>
        <taxon>Ericaceae</taxon>
        <taxon>Ericoideae</taxon>
        <taxon>Rhodoreae</taxon>
        <taxon>Rhododendron</taxon>
    </lineage>
</organism>
<dbReference type="AlphaFoldDB" id="A0AAV6INR8"/>
<comment type="caution">
    <text evidence="1">The sequence shown here is derived from an EMBL/GenBank/DDBJ whole genome shotgun (WGS) entry which is preliminary data.</text>
</comment>
<accession>A0AAV6INR8</accession>